<evidence type="ECO:0000256" key="8">
    <source>
        <dbReference type="ARBA" id="ARBA00048248"/>
    </source>
</evidence>
<dbReference type="GO" id="GO:0005737">
    <property type="term" value="C:cytoplasm"/>
    <property type="evidence" value="ECO:0007669"/>
    <property type="project" value="TreeGrafter"/>
</dbReference>
<dbReference type="InterPro" id="IPR002305">
    <property type="entry name" value="aa-tRNA-synth_Ic"/>
</dbReference>
<dbReference type="PROSITE" id="PS51186">
    <property type="entry name" value="GNAT"/>
    <property type="match status" value="1"/>
</dbReference>
<proteinExistence type="predicted"/>
<dbReference type="GO" id="GO:0005524">
    <property type="term" value="F:ATP binding"/>
    <property type="evidence" value="ECO:0007669"/>
    <property type="project" value="UniProtKB-KW"/>
</dbReference>
<evidence type="ECO:0000313" key="10">
    <source>
        <dbReference type="EMBL" id="KAF3200911.1"/>
    </source>
</evidence>
<dbReference type="Gene3D" id="1.10.240.10">
    <property type="entry name" value="Tyrosyl-Transfer RNA Synthetase"/>
    <property type="match status" value="1"/>
</dbReference>
<dbReference type="InterPro" id="IPR014729">
    <property type="entry name" value="Rossmann-like_a/b/a_fold"/>
</dbReference>
<comment type="caution">
    <text evidence="10">The sequence shown here is derived from an EMBL/GenBank/DDBJ whole genome shotgun (WGS) entry which is preliminary data.</text>
</comment>
<keyword evidence="4" id="KW-0067">ATP-binding</keyword>
<dbReference type="Pfam" id="PF00579">
    <property type="entry name" value="tRNA-synt_1b"/>
    <property type="match status" value="1"/>
</dbReference>
<reference evidence="10 11" key="1">
    <citation type="submission" date="2019-06" db="EMBL/GenBank/DDBJ databases">
        <authorList>
            <person name="Palmer J.M."/>
        </authorList>
    </citation>
    <scope>NUCLEOTIDE SEQUENCE [LARGE SCALE GENOMIC DNA]</scope>
    <source>
        <strain evidence="10 11">TWF191</strain>
    </source>
</reference>
<dbReference type="Proteomes" id="UP000483672">
    <property type="component" value="Unassembled WGS sequence"/>
</dbReference>
<sequence length="631" mass="69606">MFTTAQTDLDFEARLDLITRGLGKIDDLAFIQNTLREKNTPALFWGVAPTGRPHIGYLVPFVKLAEAVEAGLEIKILLADIYAFLVNYKYPLPVVEQRTNYYKYSLAALFEAINGRPSSAIQFHLQSAHCTTKEYTLDLFKILSLTSQADARSPNDELRNTKMLSPLLCPLLQALDEPWMKCDFTLGGLDQVGYFDYTGGILSKIGYNDKCGHLLNQMLPGLRGTKMSASDPRSKIDLLDDPETVCDKISNSICKPGMIEDNPILALLRVVLIPISRLRLARCSSEVNDPICECSPYVGADAPEGSIYSVEIENGTLRHYRSYEEVESDFLSGAVSAAALKGACAKGINQLLSHIRKSFERSLEWQDSLNLGYGDDEKTNEAPVTRPASDNFCIPAALKEISNDRIKLTPFSSTRHAGEFVAVANQHPDVWSHSPFGPFDSAQNFISDFIESFIRPNTGIMLYAVIDKTQPPKAGGSDREGALAGIIALCNTSLAMQVTEIAFVFTLPPFQKTHVTTNAVGLLLNFALNPPEDGGLGLRRVQWTTSSVNEKSIITAEKMGFLKEGVMRWAMVYPGGKTKGKPGNGKSLESPQGHLNQDDLGRDSVVLSMCWDDWLLNGKKDFVARRMARRS</sequence>
<gene>
    <name evidence="10" type="ORF">TWF191_003525</name>
</gene>
<dbReference type="Pfam" id="PF13302">
    <property type="entry name" value="Acetyltransf_3"/>
    <property type="match status" value="1"/>
</dbReference>
<dbReference type="Gene3D" id="3.40.630.30">
    <property type="match status" value="1"/>
</dbReference>
<evidence type="ECO:0000256" key="5">
    <source>
        <dbReference type="ARBA" id="ARBA00022917"/>
    </source>
</evidence>
<dbReference type="SUPFAM" id="SSF52374">
    <property type="entry name" value="Nucleotidylyl transferase"/>
    <property type="match status" value="1"/>
</dbReference>
<keyword evidence="5" id="KW-0648">Protein biosynthesis</keyword>
<evidence type="ECO:0000256" key="4">
    <source>
        <dbReference type="ARBA" id="ARBA00022840"/>
    </source>
</evidence>
<keyword evidence="6" id="KW-0030">Aminoacyl-tRNA synthetase</keyword>
<keyword evidence="3" id="KW-0547">Nucleotide-binding</keyword>
<dbReference type="SUPFAM" id="SSF55729">
    <property type="entry name" value="Acyl-CoA N-acyltransferases (Nat)"/>
    <property type="match status" value="1"/>
</dbReference>
<feature type="region of interest" description="Disordered" evidence="9">
    <location>
        <begin position="577"/>
        <end position="597"/>
    </location>
</feature>
<accession>A0A6G1LR69</accession>
<keyword evidence="2" id="KW-0436">Ligase</keyword>
<organism evidence="10 11">
    <name type="scientific">Orbilia oligospora</name>
    <name type="common">Nematode-trapping fungus</name>
    <name type="synonym">Arthrobotrys oligospora</name>
    <dbReference type="NCBI Taxonomy" id="2813651"/>
    <lineage>
        <taxon>Eukaryota</taxon>
        <taxon>Fungi</taxon>
        <taxon>Dikarya</taxon>
        <taxon>Ascomycota</taxon>
        <taxon>Pezizomycotina</taxon>
        <taxon>Orbiliomycetes</taxon>
        <taxon>Orbiliales</taxon>
        <taxon>Orbiliaceae</taxon>
        <taxon>Orbilia</taxon>
    </lineage>
</organism>
<evidence type="ECO:0000256" key="3">
    <source>
        <dbReference type="ARBA" id="ARBA00022741"/>
    </source>
</evidence>
<dbReference type="AlphaFoldDB" id="A0A6G1LR69"/>
<dbReference type="GO" id="GO:0016747">
    <property type="term" value="F:acyltransferase activity, transferring groups other than amino-acyl groups"/>
    <property type="evidence" value="ECO:0007669"/>
    <property type="project" value="InterPro"/>
</dbReference>
<dbReference type="EC" id="6.1.1.1" evidence="1"/>
<dbReference type="InterPro" id="IPR000182">
    <property type="entry name" value="GNAT_dom"/>
</dbReference>
<comment type="catalytic activity">
    <reaction evidence="8">
        <text>tRNA(Tyr) + L-tyrosine + ATP = L-tyrosyl-tRNA(Tyr) + AMP + diphosphate + H(+)</text>
        <dbReference type="Rhea" id="RHEA:10220"/>
        <dbReference type="Rhea" id="RHEA-COMP:9706"/>
        <dbReference type="Rhea" id="RHEA-COMP:9707"/>
        <dbReference type="ChEBI" id="CHEBI:15378"/>
        <dbReference type="ChEBI" id="CHEBI:30616"/>
        <dbReference type="ChEBI" id="CHEBI:33019"/>
        <dbReference type="ChEBI" id="CHEBI:58315"/>
        <dbReference type="ChEBI" id="CHEBI:78442"/>
        <dbReference type="ChEBI" id="CHEBI:78536"/>
        <dbReference type="ChEBI" id="CHEBI:456215"/>
        <dbReference type="EC" id="6.1.1.1"/>
    </reaction>
</comment>
<dbReference type="PANTHER" id="PTHR46264">
    <property type="entry name" value="TYROSINE-TRNA LIGASE"/>
    <property type="match status" value="1"/>
</dbReference>
<protein>
    <recommendedName>
        <fullName evidence="1">tyrosine--tRNA ligase</fullName>
        <ecNumber evidence="1">6.1.1.1</ecNumber>
    </recommendedName>
    <alternativeName>
        <fullName evidence="7">Tyrosyl-tRNA synthetase</fullName>
    </alternativeName>
</protein>
<evidence type="ECO:0000256" key="1">
    <source>
        <dbReference type="ARBA" id="ARBA00013160"/>
    </source>
</evidence>
<dbReference type="GO" id="GO:0006437">
    <property type="term" value="P:tyrosyl-tRNA aminoacylation"/>
    <property type="evidence" value="ECO:0007669"/>
    <property type="project" value="TreeGrafter"/>
</dbReference>
<evidence type="ECO:0000313" key="11">
    <source>
        <dbReference type="Proteomes" id="UP000483672"/>
    </source>
</evidence>
<dbReference type="InterPro" id="IPR016181">
    <property type="entry name" value="Acyl_CoA_acyltransferase"/>
</dbReference>
<dbReference type="GO" id="GO:0004831">
    <property type="term" value="F:tyrosine-tRNA ligase activity"/>
    <property type="evidence" value="ECO:0007669"/>
    <property type="project" value="UniProtKB-EC"/>
</dbReference>
<dbReference type="Gene3D" id="3.40.50.620">
    <property type="entry name" value="HUPs"/>
    <property type="match status" value="1"/>
</dbReference>
<evidence type="ECO:0000256" key="9">
    <source>
        <dbReference type="SAM" id="MobiDB-lite"/>
    </source>
</evidence>
<dbReference type="InterPro" id="IPR050489">
    <property type="entry name" value="Tyr-tRNA_synthase"/>
</dbReference>
<name>A0A6G1LR69_ORBOL</name>
<dbReference type="EMBL" id="WIPF01000188">
    <property type="protein sequence ID" value="KAF3200911.1"/>
    <property type="molecule type" value="Genomic_DNA"/>
</dbReference>
<evidence type="ECO:0000256" key="2">
    <source>
        <dbReference type="ARBA" id="ARBA00022598"/>
    </source>
</evidence>
<dbReference type="PANTHER" id="PTHR46264:SF4">
    <property type="entry name" value="TYROSINE--TRNA LIGASE, CYTOPLASMIC"/>
    <property type="match status" value="1"/>
</dbReference>
<evidence type="ECO:0000256" key="6">
    <source>
        <dbReference type="ARBA" id="ARBA00023146"/>
    </source>
</evidence>
<evidence type="ECO:0000256" key="7">
    <source>
        <dbReference type="ARBA" id="ARBA00033323"/>
    </source>
</evidence>